<dbReference type="Proteomes" id="UP000587760">
    <property type="component" value="Unassembled WGS sequence"/>
</dbReference>
<evidence type="ECO:0000256" key="7">
    <source>
        <dbReference type="ARBA" id="ARBA00022842"/>
    </source>
</evidence>
<keyword evidence="8" id="KW-0443">Lipid metabolism</keyword>
<dbReference type="Gene3D" id="3.30.70.890">
    <property type="entry name" value="GHMP kinase, C-terminal domain"/>
    <property type="match status" value="1"/>
</dbReference>
<name>A0A841R8V6_9SPIO</name>
<feature type="domain" description="GHMP kinase N-terminal" evidence="10">
    <location>
        <begin position="78"/>
        <end position="155"/>
    </location>
</feature>
<accession>A0A841R8V6</accession>
<reference evidence="12 13" key="1">
    <citation type="submission" date="2020-08" db="EMBL/GenBank/DDBJ databases">
        <title>Genomic Encyclopedia of Type Strains, Phase IV (KMG-IV): sequencing the most valuable type-strain genomes for metagenomic binning, comparative biology and taxonomic classification.</title>
        <authorList>
            <person name="Goeker M."/>
        </authorList>
    </citation>
    <scope>NUCLEOTIDE SEQUENCE [LARGE SCALE GENOMIC DNA]</scope>
    <source>
        <strain evidence="12 13">DSM 2461</strain>
    </source>
</reference>
<dbReference type="InterPro" id="IPR006205">
    <property type="entry name" value="Mev_gal_kin"/>
</dbReference>
<dbReference type="InterPro" id="IPR036554">
    <property type="entry name" value="GHMP_kinase_C_sf"/>
</dbReference>
<dbReference type="InterPro" id="IPR014721">
    <property type="entry name" value="Ribsml_uS5_D2-typ_fold_subgr"/>
</dbReference>
<dbReference type="InterPro" id="IPR013750">
    <property type="entry name" value="GHMP_kinase_C_dom"/>
</dbReference>
<dbReference type="UniPathway" id="UPA00057">
    <property type="reaction ID" value="UER00098"/>
</dbReference>
<keyword evidence="4" id="KW-0547">Nucleotide-binding</keyword>
<keyword evidence="3" id="KW-0808">Transferase</keyword>
<dbReference type="PRINTS" id="PR00959">
    <property type="entry name" value="MEVGALKINASE"/>
</dbReference>
<dbReference type="InterPro" id="IPR006204">
    <property type="entry name" value="GHMP_kinase_N_dom"/>
</dbReference>
<evidence type="ECO:0000313" key="12">
    <source>
        <dbReference type="EMBL" id="MBB6479791.1"/>
    </source>
</evidence>
<keyword evidence="6" id="KW-0067">ATP-binding</keyword>
<keyword evidence="13" id="KW-1185">Reference proteome</keyword>
<evidence type="ECO:0000256" key="9">
    <source>
        <dbReference type="ARBA" id="ARBA00029438"/>
    </source>
</evidence>
<evidence type="ECO:0000256" key="1">
    <source>
        <dbReference type="ARBA" id="ARBA00022490"/>
    </source>
</evidence>
<dbReference type="EMBL" id="JACHGJ010000002">
    <property type="protein sequence ID" value="MBB6479791.1"/>
    <property type="molecule type" value="Genomic_DNA"/>
</dbReference>
<dbReference type="SUPFAM" id="SSF54211">
    <property type="entry name" value="Ribosomal protein S5 domain 2-like"/>
    <property type="match status" value="1"/>
</dbReference>
<evidence type="ECO:0000259" key="10">
    <source>
        <dbReference type="Pfam" id="PF00288"/>
    </source>
</evidence>
<comment type="caution">
    <text evidence="12">The sequence shown here is derived from an EMBL/GenBank/DDBJ whole genome shotgun (WGS) entry which is preliminary data.</text>
</comment>
<evidence type="ECO:0000256" key="8">
    <source>
        <dbReference type="ARBA" id="ARBA00023098"/>
    </source>
</evidence>
<keyword evidence="2" id="KW-0444">Lipid biosynthesis</keyword>
<evidence type="ECO:0000256" key="3">
    <source>
        <dbReference type="ARBA" id="ARBA00022679"/>
    </source>
</evidence>
<gene>
    <name evidence="12" type="ORF">HNR50_001449</name>
</gene>
<dbReference type="RefSeq" id="WP_184745332.1">
    <property type="nucleotide sequence ID" value="NZ_JACHGJ010000002.1"/>
</dbReference>
<feature type="domain" description="GHMP kinase C-terminal" evidence="11">
    <location>
        <begin position="229"/>
        <end position="302"/>
    </location>
</feature>
<evidence type="ECO:0000256" key="4">
    <source>
        <dbReference type="ARBA" id="ARBA00022741"/>
    </source>
</evidence>
<dbReference type="GO" id="GO:0005524">
    <property type="term" value="F:ATP binding"/>
    <property type="evidence" value="ECO:0007669"/>
    <property type="project" value="UniProtKB-KW"/>
</dbReference>
<evidence type="ECO:0000313" key="13">
    <source>
        <dbReference type="Proteomes" id="UP000587760"/>
    </source>
</evidence>
<dbReference type="PANTHER" id="PTHR43290:SF2">
    <property type="entry name" value="MEVALONATE KINASE"/>
    <property type="match status" value="1"/>
</dbReference>
<comment type="pathway">
    <text evidence="9">Isoprenoid biosynthesis; isopentenyl diphosphate biosynthesis via mevalonate pathway; isopentenyl diphosphate from (R)-mevalonate: step 1/3.</text>
</comment>
<evidence type="ECO:0000256" key="2">
    <source>
        <dbReference type="ARBA" id="ARBA00022516"/>
    </source>
</evidence>
<dbReference type="Gene3D" id="3.30.230.10">
    <property type="match status" value="1"/>
</dbReference>
<dbReference type="InterPro" id="IPR020568">
    <property type="entry name" value="Ribosomal_Su5_D2-typ_SF"/>
</dbReference>
<dbReference type="GO" id="GO:0005829">
    <property type="term" value="C:cytosol"/>
    <property type="evidence" value="ECO:0007669"/>
    <property type="project" value="TreeGrafter"/>
</dbReference>
<dbReference type="AlphaFoldDB" id="A0A841R8V6"/>
<dbReference type="Pfam" id="PF00288">
    <property type="entry name" value="GHMP_kinases_N"/>
    <property type="match status" value="1"/>
</dbReference>
<keyword evidence="5 12" id="KW-0418">Kinase</keyword>
<dbReference type="SUPFAM" id="SSF55060">
    <property type="entry name" value="GHMP Kinase, C-terminal domain"/>
    <property type="match status" value="1"/>
</dbReference>
<evidence type="ECO:0000256" key="5">
    <source>
        <dbReference type="ARBA" id="ARBA00022777"/>
    </source>
</evidence>
<keyword evidence="7" id="KW-0460">Magnesium</keyword>
<proteinExistence type="predicted"/>
<dbReference type="PANTHER" id="PTHR43290">
    <property type="entry name" value="MEVALONATE KINASE"/>
    <property type="match status" value="1"/>
</dbReference>
<organism evidence="12 13">
    <name type="scientific">Spirochaeta isovalerica</name>
    <dbReference type="NCBI Taxonomy" id="150"/>
    <lineage>
        <taxon>Bacteria</taxon>
        <taxon>Pseudomonadati</taxon>
        <taxon>Spirochaetota</taxon>
        <taxon>Spirochaetia</taxon>
        <taxon>Spirochaetales</taxon>
        <taxon>Spirochaetaceae</taxon>
        <taxon>Spirochaeta</taxon>
    </lineage>
</organism>
<dbReference type="GO" id="GO:0004496">
    <property type="term" value="F:mevalonate kinase activity"/>
    <property type="evidence" value="ECO:0007669"/>
    <property type="project" value="InterPro"/>
</dbReference>
<evidence type="ECO:0000256" key="6">
    <source>
        <dbReference type="ARBA" id="ARBA00022840"/>
    </source>
</evidence>
<sequence>MSSVGKGFGKTILIGDQFVLWEIPAVLAAIPFETLCTVERLNDGSGWILEDNRIEVPGYKKAKEADCKVSFDRMVEVMGLDLNRNPIKITVAGDLLAGSGVGASAAICVSFARACNKEFDLGMDILDINHVAWEGEFGYHGLPSGLDNTVSTYGGVIKYRIKEGVKQFERVHLSEPIEIVLGNSGVTANTASLKGFLEEQEKADPGLFRERLDLIRKQVEELGTVLSGGDLKATGRIMNENHKILIDMGLSHDKLIELCDLANSLGAYGAKVTGGGRGGYMVALTPGKELQDKVASAFEERGISTIRATIGGKPTDDVAFQILK</sequence>
<dbReference type="Pfam" id="PF08544">
    <property type="entry name" value="GHMP_kinases_C"/>
    <property type="match status" value="1"/>
</dbReference>
<dbReference type="GO" id="GO:0019287">
    <property type="term" value="P:isopentenyl diphosphate biosynthetic process, mevalonate pathway"/>
    <property type="evidence" value="ECO:0007669"/>
    <property type="project" value="UniProtKB-UniPathway"/>
</dbReference>
<evidence type="ECO:0000259" key="11">
    <source>
        <dbReference type="Pfam" id="PF08544"/>
    </source>
</evidence>
<protein>
    <submittedName>
        <fullName evidence="12">Mevalonate kinase</fullName>
    </submittedName>
</protein>
<keyword evidence="1" id="KW-0963">Cytoplasm</keyword>
<dbReference type="NCBIfam" id="TIGR00549">
    <property type="entry name" value="mevalon_kin"/>
    <property type="match status" value="1"/>
</dbReference>